<sequence length="316" mass="36266">MPLLSFPRAVQLSPYYVTVRPRVHEWFISKGVLPPRLLAPFLGQDHTLLTSMMHAESSPERLENIARYYTLWFAMEERDEELWARRGGVRQFYANILEYLDTGRILSEDPWLLAFAETVEGMAFPSLLGARYRKWKKDWIEAEFRVADYGNTPHIDFLEDRHHAVGMMLGLVVFTQYSLGLDLPDSVMEDPAMDDLLWALVRLSSWQSDLLTLGYEKARHENVNVINVLVAHRGMTRDQAVAEVCAWYRRDLADAYQKLAAILARSWEAPPLVIDGYCNGLLATTAAFLAWNQITDRYSVELSSQYAPALSQHARP</sequence>
<evidence type="ECO:0000313" key="2">
    <source>
        <dbReference type="Proteomes" id="UP000053429"/>
    </source>
</evidence>
<organism evidence="1 2">
    <name type="scientific">Streptomyces caeruleatus</name>
    <dbReference type="NCBI Taxonomy" id="661399"/>
    <lineage>
        <taxon>Bacteria</taxon>
        <taxon>Bacillati</taxon>
        <taxon>Actinomycetota</taxon>
        <taxon>Actinomycetes</taxon>
        <taxon>Kitasatosporales</taxon>
        <taxon>Streptomycetaceae</taxon>
        <taxon>Streptomyces</taxon>
    </lineage>
</organism>
<reference evidence="1 2" key="1">
    <citation type="submission" date="2015-10" db="EMBL/GenBank/DDBJ databases">
        <title>Draft genome sequence of Streptomyces caeruleatus NRRL B-24802, type strain for the species Streptomyces caeruleatus.</title>
        <authorList>
            <person name="Ruckert C."/>
            <person name="Winkler A."/>
            <person name="Kalinowski J."/>
            <person name="Kampfer P."/>
            <person name="Glaeser S."/>
        </authorList>
    </citation>
    <scope>NUCLEOTIDE SEQUENCE [LARGE SCALE GENOMIC DNA]</scope>
    <source>
        <strain evidence="1 2">NRRL B-24802</strain>
    </source>
</reference>
<dbReference type="STRING" id="661399.AQJ67_44105"/>
<dbReference type="Pfam" id="PF19086">
    <property type="entry name" value="Terpene_syn_C_2"/>
    <property type="match status" value="1"/>
</dbReference>
<evidence type="ECO:0000313" key="1">
    <source>
        <dbReference type="EMBL" id="KUN90426.1"/>
    </source>
</evidence>
<gene>
    <name evidence="1" type="ORF">AQJ67_44105</name>
</gene>
<dbReference type="InterPro" id="IPR008949">
    <property type="entry name" value="Isoprenoid_synthase_dom_sf"/>
</dbReference>
<protein>
    <recommendedName>
        <fullName evidence="3">Terpene synthase</fullName>
    </recommendedName>
</protein>
<keyword evidence="2" id="KW-1185">Reference proteome</keyword>
<comment type="caution">
    <text evidence="1">The sequence shown here is derived from an EMBL/GenBank/DDBJ whole genome shotgun (WGS) entry which is preliminary data.</text>
</comment>
<name>A0A101TDN8_9ACTN</name>
<dbReference type="EMBL" id="LMWY01000078">
    <property type="protein sequence ID" value="KUN90426.1"/>
    <property type="molecule type" value="Genomic_DNA"/>
</dbReference>
<accession>A0A101TDN8</accession>
<evidence type="ECO:0008006" key="3">
    <source>
        <dbReference type="Google" id="ProtNLM"/>
    </source>
</evidence>
<dbReference type="SUPFAM" id="SSF48576">
    <property type="entry name" value="Terpenoid synthases"/>
    <property type="match status" value="1"/>
</dbReference>
<proteinExistence type="predicted"/>
<dbReference type="Proteomes" id="UP000053429">
    <property type="component" value="Unassembled WGS sequence"/>
</dbReference>
<dbReference type="Gene3D" id="1.10.600.10">
    <property type="entry name" value="Farnesyl Diphosphate Synthase"/>
    <property type="match status" value="1"/>
</dbReference>
<dbReference type="AlphaFoldDB" id="A0A101TDN8"/>